<protein>
    <submittedName>
        <fullName evidence="2">Uncharacterized protein</fullName>
    </submittedName>
</protein>
<name>A0A815WP34_9BILA</name>
<gene>
    <name evidence="2" type="ORF">JYZ213_LOCUS45904</name>
</gene>
<organism evidence="2 3">
    <name type="scientific">Adineta steineri</name>
    <dbReference type="NCBI Taxonomy" id="433720"/>
    <lineage>
        <taxon>Eukaryota</taxon>
        <taxon>Metazoa</taxon>
        <taxon>Spiralia</taxon>
        <taxon>Gnathifera</taxon>
        <taxon>Rotifera</taxon>
        <taxon>Eurotatoria</taxon>
        <taxon>Bdelloidea</taxon>
        <taxon>Adinetida</taxon>
        <taxon>Adinetidae</taxon>
        <taxon>Adineta</taxon>
    </lineage>
</organism>
<dbReference type="Proteomes" id="UP000663845">
    <property type="component" value="Unassembled WGS sequence"/>
</dbReference>
<evidence type="ECO:0000256" key="1">
    <source>
        <dbReference type="SAM" id="MobiDB-lite"/>
    </source>
</evidence>
<proteinExistence type="predicted"/>
<comment type="caution">
    <text evidence="2">The sequence shown here is derived from an EMBL/GenBank/DDBJ whole genome shotgun (WGS) entry which is preliminary data.</text>
</comment>
<feature type="non-terminal residue" evidence="2">
    <location>
        <position position="23"/>
    </location>
</feature>
<dbReference type="EMBL" id="CAJNOG010004710">
    <property type="protein sequence ID" value="CAF1544348.1"/>
    <property type="molecule type" value="Genomic_DNA"/>
</dbReference>
<evidence type="ECO:0000313" key="3">
    <source>
        <dbReference type="Proteomes" id="UP000663845"/>
    </source>
</evidence>
<evidence type="ECO:0000313" key="2">
    <source>
        <dbReference type="EMBL" id="CAF1544348.1"/>
    </source>
</evidence>
<sequence>MHSSSSSVKLAGSGPSEPLTRLA</sequence>
<reference evidence="2" key="1">
    <citation type="submission" date="2021-02" db="EMBL/GenBank/DDBJ databases">
        <authorList>
            <person name="Nowell W R."/>
        </authorList>
    </citation>
    <scope>NUCLEOTIDE SEQUENCE</scope>
</reference>
<feature type="region of interest" description="Disordered" evidence="1">
    <location>
        <begin position="1"/>
        <end position="23"/>
    </location>
</feature>
<accession>A0A815WP34</accession>
<dbReference type="AlphaFoldDB" id="A0A815WP34"/>